<dbReference type="EnsemblMetazoa" id="GPAI016913-RA">
    <property type="protein sequence ID" value="GPAI016913-PA"/>
    <property type="gene ID" value="GPAI016913"/>
</dbReference>
<dbReference type="PANTHER" id="PTHR45629:SF7">
    <property type="entry name" value="DNA EXCISION REPAIR PROTEIN ERCC-6-RELATED"/>
    <property type="match status" value="1"/>
</dbReference>
<dbReference type="GO" id="GO:0005634">
    <property type="term" value="C:nucleus"/>
    <property type="evidence" value="ECO:0007669"/>
    <property type="project" value="TreeGrafter"/>
</dbReference>
<dbReference type="SMART" id="SM00490">
    <property type="entry name" value="HELICc"/>
    <property type="match status" value="1"/>
</dbReference>
<comment type="function">
    <text evidence="8">Involved in mitotic DNA repair and meiotic recombination. Functions in the recombinational DNA repair pathway. Essential for interhomolog gene conversion (GC), but may have a less important role in intersister GC than spn-A/Rad51. In the presence of DNA, spn-A/Rad51 enhances the ATPase activity of okr/Rad54.</text>
</comment>
<evidence type="ECO:0000313" key="12">
    <source>
        <dbReference type="Proteomes" id="UP000092445"/>
    </source>
</evidence>
<evidence type="ECO:0000256" key="1">
    <source>
        <dbReference type="ARBA" id="ARBA00011467"/>
    </source>
</evidence>
<reference evidence="12" key="1">
    <citation type="submission" date="2014-03" db="EMBL/GenBank/DDBJ databases">
        <authorList>
            <person name="Aksoy S."/>
            <person name="Warren W."/>
            <person name="Wilson R.K."/>
        </authorList>
    </citation>
    <scope>NUCLEOTIDE SEQUENCE [LARGE SCALE GENOMIC DNA]</scope>
    <source>
        <strain evidence="12">IAEA</strain>
    </source>
</reference>
<dbReference type="SUPFAM" id="SSF52540">
    <property type="entry name" value="P-loop containing nucleoside triphosphate hydrolases"/>
    <property type="match status" value="1"/>
</dbReference>
<keyword evidence="3" id="KW-0132">Cell division</keyword>
<dbReference type="Pfam" id="PF00271">
    <property type="entry name" value="Helicase_C"/>
    <property type="match status" value="1"/>
</dbReference>
<evidence type="ECO:0000313" key="11">
    <source>
        <dbReference type="EnsemblMetazoa" id="GPAI016913-PA"/>
    </source>
</evidence>
<keyword evidence="6" id="KW-0469">Meiosis</keyword>
<dbReference type="GO" id="GO:0016787">
    <property type="term" value="F:hydrolase activity"/>
    <property type="evidence" value="ECO:0007669"/>
    <property type="project" value="UniProtKB-KW"/>
</dbReference>
<dbReference type="VEuPathDB" id="VectorBase:GPAI016913"/>
<dbReference type="AlphaFoldDB" id="A0A1A9ZJM3"/>
<dbReference type="STRING" id="7398.A0A1A9ZJM3"/>
<dbReference type="GO" id="GO:0007131">
    <property type="term" value="P:reciprocal meiotic recombination"/>
    <property type="evidence" value="ECO:0007669"/>
    <property type="project" value="TreeGrafter"/>
</dbReference>
<keyword evidence="4" id="KW-0498">Mitosis</keyword>
<dbReference type="Gene3D" id="3.40.50.300">
    <property type="entry name" value="P-loop containing nucleotide triphosphate hydrolases"/>
    <property type="match status" value="1"/>
</dbReference>
<dbReference type="PANTHER" id="PTHR45629">
    <property type="entry name" value="SNF2/RAD54 FAMILY MEMBER"/>
    <property type="match status" value="1"/>
</dbReference>
<reference evidence="11" key="2">
    <citation type="submission" date="2020-05" db="UniProtKB">
        <authorList>
            <consortium name="EnsemblMetazoa"/>
        </authorList>
    </citation>
    <scope>IDENTIFICATION</scope>
    <source>
        <strain evidence="11">IAEA</strain>
    </source>
</reference>
<evidence type="ECO:0000256" key="3">
    <source>
        <dbReference type="ARBA" id="ARBA00022618"/>
    </source>
</evidence>
<dbReference type="InterPro" id="IPR027417">
    <property type="entry name" value="P-loop_NTPase"/>
</dbReference>
<name>A0A1A9ZJM3_GLOPL</name>
<feature type="domain" description="Helicase C-terminal" evidence="10">
    <location>
        <begin position="40"/>
        <end position="114"/>
    </location>
</feature>
<evidence type="ECO:0000259" key="10">
    <source>
        <dbReference type="SMART" id="SM00490"/>
    </source>
</evidence>
<sequence length="115" mass="13001">MLLEIGAKLVQSESLNVVPQWDGLTRVAFLRKNKTLAAAFRISSVLEMLEKNYKLHLSKRSKVVEQFNDPNVEGFLFMLSSKAGVCGLNLIDANRLFTFDPDWNPSNDEQAMARI</sequence>
<evidence type="ECO:0000256" key="8">
    <source>
        <dbReference type="ARBA" id="ARBA00024776"/>
    </source>
</evidence>
<keyword evidence="12" id="KW-1185">Reference proteome</keyword>
<evidence type="ECO:0000256" key="4">
    <source>
        <dbReference type="ARBA" id="ARBA00022776"/>
    </source>
</evidence>
<evidence type="ECO:0000256" key="2">
    <source>
        <dbReference type="ARBA" id="ARBA00015341"/>
    </source>
</evidence>
<dbReference type="InterPro" id="IPR001650">
    <property type="entry name" value="Helicase_C-like"/>
</dbReference>
<accession>A0A1A9ZJM3</accession>
<proteinExistence type="predicted"/>
<dbReference type="Proteomes" id="UP000092445">
    <property type="component" value="Unassembled WGS sequence"/>
</dbReference>
<organism evidence="11 12">
    <name type="scientific">Glossina pallidipes</name>
    <name type="common">Tsetse fly</name>
    <dbReference type="NCBI Taxonomy" id="7398"/>
    <lineage>
        <taxon>Eukaryota</taxon>
        <taxon>Metazoa</taxon>
        <taxon>Ecdysozoa</taxon>
        <taxon>Arthropoda</taxon>
        <taxon>Hexapoda</taxon>
        <taxon>Insecta</taxon>
        <taxon>Pterygota</taxon>
        <taxon>Neoptera</taxon>
        <taxon>Endopterygota</taxon>
        <taxon>Diptera</taxon>
        <taxon>Brachycera</taxon>
        <taxon>Muscomorpha</taxon>
        <taxon>Hippoboscoidea</taxon>
        <taxon>Glossinidae</taxon>
        <taxon>Glossina</taxon>
    </lineage>
</organism>
<dbReference type="InterPro" id="IPR049730">
    <property type="entry name" value="SNF2/RAD54-like_C"/>
</dbReference>
<evidence type="ECO:0000256" key="6">
    <source>
        <dbReference type="ARBA" id="ARBA00023254"/>
    </source>
</evidence>
<keyword evidence="5" id="KW-0378">Hydrolase</keyword>
<evidence type="ECO:0000256" key="5">
    <source>
        <dbReference type="ARBA" id="ARBA00022801"/>
    </source>
</evidence>
<dbReference type="GO" id="GO:0045003">
    <property type="term" value="P:double-strand break repair via synthesis-dependent strand annealing"/>
    <property type="evidence" value="ECO:0007669"/>
    <property type="project" value="TreeGrafter"/>
</dbReference>
<evidence type="ECO:0000256" key="7">
    <source>
        <dbReference type="ARBA" id="ARBA00023306"/>
    </source>
</evidence>
<dbReference type="GO" id="GO:0015616">
    <property type="term" value="F:DNA translocase activity"/>
    <property type="evidence" value="ECO:0007669"/>
    <property type="project" value="TreeGrafter"/>
</dbReference>
<evidence type="ECO:0000256" key="9">
    <source>
        <dbReference type="ARBA" id="ARBA00029956"/>
    </source>
</evidence>
<comment type="subunit">
    <text evidence="1">Interacts (via N-terminus) with spn-A/Rad51.</text>
</comment>
<dbReference type="GO" id="GO:0051301">
    <property type="term" value="P:cell division"/>
    <property type="evidence" value="ECO:0007669"/>
    <property type="project" value="UniProtKB-KW"/>
</dbReference>
<protein>
    <recommendedName>
        <fullName evidence="2">DNA repair and recombination protein RAD54-like</fullName>
    </recommendedName>
    <alternativeName>
        <fullName evidence="9">Protein okra</fullName>
    </alternativeName>
</protein>
<dbReference type="InterPro" id="IPR050496">
    <property type="entry name" value="SNF2_RAD54_helicase_repair"/>
</dbReference>
<keyword evidence="7" id="KW-0131">Cell cycle</keyword>
<dbReference type="CDD" id="cd18793">
    <property type="entry name" value="SF2_C_SNF"/>
    <property type="match status" value="1"/>
</dbReference>